<dbReference type="GO" id="GO:0005307">
    <property type="term" value="F:choline:sodium symporter activity"/>
    <property type="evidence" value="ECO:0007669"/>
    <property type="project" value="TreeGrafter"/>
</dbReference>
<dbReference type="GO" id="GO:0005886">
    <property type="term" value="C:plasma membrane"/>
    <property type="evidence" value="ECO:0007669"/>
    <property type="project" value="TreeGrafter"/>
</dbReference>
<evidence type="ECO:0000256" key="8">
    <source>
        <dbReference type="SAM" id="Phobius"/>
    </source>
</evidence>
<dbReference type="PANTHER" id="PTHR45897">
    <property type="entry name" value="HIGH-AFFINITY CHOLINE TRANSPORTER 1"/>
    <property type="match status" value="1"/>
</dbReference>
<keyword evidence="8" id="KW-1133">Transmembrane helix</keyword>
<keyword evidence="5" id="KW-0325">Glycoprotein</keyword>
<keyword evidence="10" id="KW-1185">Reference proteome</keyword>
<evidence type="ECO:0000313" key="9">
    <source>
        <dbReference type="EMBL" id="KAK8772407.1"/>
    </source>
</evidence>
<keyword evidence="1" id="KW-0813">Transport</keyword>
<dbReference type="InterPro" id="IPR052244">
    <property type="entry name" value="Choline_transporter"/>
</dbReference>
<keyword evidence="3" id="KW-0915">Sodium</keyword>
<accession>A0AAQ4EC98</accession>
<dbReference type="EMBL" id="JARKHS020018347">
    <property type="protein sequence ID" value="KAK8772407.1"/>
    <property type="molecule type" value="Genomic_DNA"/>
</dbReference>
<evidence type="ECO:0000256" key="7">
    <source>
        <dbReference type="SAM" id="MobiDB-lite"/>
    </source>
</evidence>
<feature type="compositionally biased region" description="Low complexity" evidence="7">
    <location>
        <begin position="159"/>
        <end position="182"/>
    </location>
</feature>
<evidence type="ECO:0000256" key="2">
    <source>
        <dbReference type="ARBA" id="ARBA00022847"/>
    </source>
</evidence>
<keyword evidence="8" id="KW-0472">Membrane</keyword>
<comment type="caution">
    <text evidence="9">The sequence shown here is derived from an EMBL/GenBank/DDBJ whole genome shotgun (WGS) entry which is preliminary data.</text>
</comment>
<protein>
    <submittedName>
        <fullName evidence="9">Uncharacterized protein</fullName>
    </submittedName>
</protein>
<dbReference type="Proteomes" id="UP001321473">
    <property type="component" value="Unassembled WGS sequence"/>
</dbReference>
<evidence type="ECO:0000256" key="6">
    <source>
        <dbReference type="ARBA" id="ARBA00023201"/>
    </source>
</evidence>
<sequence length="230" mass="24518">MRLSIVLVGALATFMALTAESIYGLWYLSSDLVYVILFPQLVCVVYLKEHVNTYGSFAAYVVGCVLRAGGGESILNIPPFIEYPFFDREQKLQLFPFRTFAMAVSFLTLLSVSGGATWLFTTGRVSLDWDLFRCFQPQPEEKSPLVLGADMKATPPQPAATASASVPDSGPALVPAPAAAPASRPPPARAAAPDEATPSSEPTPSPAPPKAQEDTAAEKMSTSAYSAMHT</sequence>
<reference evidence="9 10" key="1">
    <citation type="journal article" date="2023" name="Arcadia Sci">
        <title>De novo assembly of a long-read Amblyomma americanum tick genome.</title>
        <authorList>
            <person name="Chou S."/>
            <person name="Poskanzer K.E."/>
            <person name="Rollins M."/>
            <person name="Thuy-Boun P.S."/>
        </authorList>
    </citation>
    <scope>NUCLEOTIDE SEQUENCE [LARGE SCALE GENOMIC DNA]</scope>
    <source>
        <strain evidence="9">F_SG_1</strain>
        <tissue evidence="9">Salivary glands</tissue>
    </source>
</reference>
<keyword evidence="2" id="KW-0769">Symport</keyword>
<proteinExistence type="predicted"/>
<feature type="compositionally biased region" description="Low complexity" evidence="7">
    <location>
        <begin position="189"/>
        <end position="200"/>
    </location>
</feature>
<organism evidence="9 10">
    <name type="scientific">Amblyomma americanum</name>
    <name type="common">Lone star tick</name>
    <dbReference type="NCBI Taxonomy" id="6943"/>
    <lineage>
        <taxon>Eukaryota</taxon>
        <taxon>Metazoa</taxon>
        <taxon>Ecdysozoa</taxon>
        <taxon>Arthropoda</taxon>
        <taxon>Chelicerata</taxon>
        <taxon>Arachnida</taxon>
        <taxon>Acari</taxon>
        <taxon>Parasitiformes</taxon>
        <taxon>Ixodida</taxon>
        <taxon>Ixodoidea</taxon>
        <taxon>Ixodidae</taxon>
        <taxon>Amblyomminae</taxon>
        <taxon>Amblyomma</taxon>
    </lineage>
</organism>
<dbReference type="AlphaFoldDB" id="A0AAQ4EC98"/>
<dbReference type="PANTHER" id="PTHR45897:SF4">
    <property type="entry name" value="HIGH-AFFINITY CHOLINE TRANSPORTER 1"/>
    <property type="match status" value="1"/>
</dbReference>
<dbReference type="Gene3D" id="1.20.1730.10">
    <property type="entry name" value="Sodium/glucose cotransporter"/>
    <property type="match status" value="1"/>
</dbReference>
<name>A0AAQ4EC98_AMBAM</name>
<dbReference type="GO" id="GO:0008292">
    <property type="term" value="P:acetylcholine biosynthetic process"/>
    <property type="evidence" value="ECO:0007669"/>
    <property type="project" value="TreeGrafter"/>
</dbReference>
<gene>
    <name evidence="9" type="ORF">V5799_024350</name>
</gene>
<feature type="transmembrane region" description="Helical" evidence="8">
    <location>
        <begin position="100"/>
        <end position="120"/>
    </location>
</feature>
<keyword evidence="8" id="KW-0812">Transmembrane</keyword>
<keyword evidence="4" id="KW-0406">Ion transport</keyword>
<evidence type="ECO:0000256" key="4">
    <source>
        <dbReference type="ARBA" id="ARBA00023065"/>
    </source>
</evidence>
<feature type="compositionally biased region" description="Polar residues" evidence="7">
    <location>
        <begin position="220"/>
        <end position="230"/>
    </location>
</feature>
<keyword evidence="6" id="KW-0739">Sodium transport</keyword>
<evidence type="ECO:0000256" key="3">
    <source>
        <dbReference type="ARBA" id="ARBA00023053"/>
    </source>
</evidence>
<feature type="region of interest" description="Disordered" evidence="7">
    <location>
        <begin position="149"/>
        <end position="230"/>
    </location>
</feature>
<evidence type="ECO:0000256" key="5">
    <source>
        <dbReference type="ARBA" id="ARBA00023180"/>
    </source>
</evidence>
<evidence type="ECO:0000256" key="1">
    <source>
        <dbReference type="ARBA" id="ARBA00022448"/>
    </source>
</evidence>
<evidence type="ECO:0000313" key="10">
    <source>
        <dbReference type="Proteomes" id="UP001321473"/>
    </source>
</evidence>
<dbReference type="InterPro" id="IPR038377">
    <property type="entry name" value="Na/Glc_symporter_sf"/>
</dbReference>